<sequence length="189" mass="20657">MACPITISKFVGTVSLGLLTGLSYATTSITIPALQLLPTSTTAARSFNEVKRLSRAQALRLSSLANTCLLFAYYVSPPRRQHPFMMWMCVASTVGAYGLDIFANRHLGLKGWVCSTIRDMTCLSLGGAGHGHGNGKKEEDLVVVESEEDVNGESVREEMKMERWLQRARTWIVGVGFAMGVVGLWGDKK</sequence>
<proteinExistence type="inferred from homology"/>
<comment type="caution">
    <text evidence="7">The sequence shown here is derived from an EMBL/GenBank/DDBJ whole genome shotgun (WGS) entry which is preliminary data.</text>
</comment>
<comment type="similarity">
    <text evidence="5">Belongs to the ATG33 family.</text>
</comment>
<evidence type="ECO:0000313" key="7">
    <source>
        <dbReference type="EMBL" id="KAF7716446.1"/>
    </source>
</evidence>
<dbReference type="PANTHER" id="PTHR37278">
    <property type="entry name" value="AUTOPHAGY-RELATED PROTEIN 33-RELATED"/>
    <property type="match status" value="1"/>
</dbReference>
<feature type="transmembrane region" description="Helical" evidence="6">
    <location>
        <begin position="16"/>
        <end position="37"/>
    </location>
</feature>
<dbReference type="OrthoDB" id="5336366at2759"/>
<dbReference type="GO" id="GO:0005741">
    <property type="term" value="C:mitochondrial outer membrane"/>
    <property type="evidence" value="ECO:0007669"/>
    <property type="project" value="TreeGrafter"/>
</dbReference>
<keyword evidence="4 6" id="KW-0472">Membrane</keyword>
<evidence type="ECO:0000256" key="6">
    <source>
        <dbReference type="SAM" id="Phobius"/>
    </source>
</evidence>
<accession>A0A8J8W4G4</accession>
<feature type="transmembrane region" description="Helical" evidence="6">
    <location>
        <begin position="168"/>
        <end position="186"/>
    </location>
</feature>
<dbReference type="GO" id="GO:0016236">
    <property type="term" value="P:macroautophagy"/>
    <property type="evidence" value="ECO:0007669"/>
    <property type="project" value="TreeGrafter"/>
</dbReference>
<evidence type="ECO:0000256" key="2">
    <source>
        <dbReference type="ARBA" id="ARBA00022692"/>
    </source>
</evidence>
<dbReference type="GO" id="GO:0000422">
    <property type="term" value="P:autophagy of mitochondrion"/>
    <property type="evidence" value="ECO:0007669"/>
    <property type="project" value="TreeGrafter"/>
</dbReference>
<dbReference type="InterPro" id="IPR051668">
    <property type="entry name" value="ATG33"/>
</dbReference>
<dbReference type="EMBL" id="WIWV01000040">
    <property type="protein sequence ID" value="KAF7716446.1"/>
    <property type="molecule type" value="Genomic_DNA"/>
</dbReference>
<evidence type="ECO:0000256" key="5">
    <source>
        <dbReference type="ARBA" id="ARBA00038013"/>
    </source>
</evidence>
<protein>
    <submittedName>
        <fullName evidence="7">Uncharacterized protein</fullName>
    </submittedName>
</protein>
<keyword evidence="8" id="KW-1185">Reference proteome</keyword>
<evidence type="ECO:0000256" key="4">
    <source>
        <dbReference type="ARBA" id="ARBA00023136"/>
    </source>
</evidence>
<dbReference type="AlphaFoldDB" id="A0A8J8W4G4"/>
<evidence type="ECO:0000256" key="1">
    <source>
        <dbReference type="ARBA" id="ARBA00004141"/>
    </source>
</evidence>
<name>A0A8J8W4G4_9EURO</name>
<dbReference type="PANTHER" id="PTHR37278:SF1">
    <property type="entry name" value="AUTOPHAGY-RELATED PROTEIN 33-RELATED"/>
    <property type="match status" value="1"/>
</dbReference>
<evidence type="ECO:0000256" key="3">
    <source>
        <dbReference type="ARBA" id="ARBA00022989"/>
    </source>
</evidence>
<keyword evidence="3 6" id="KW-1133">Transmembrane helix</keyword>
<keyword evidence="2 6" id="KW-0812">Transmembrane</keyword>
<reference evidence="7" key="1">
    <citation type="journal article" date="2020" name="Front. Microbiol.">
        <title>Gene regulatory networks of Penicillium echinulatum 2HH and Penicillium oxalicum 114-2 inferred by a computational biology approach.</title>
        <authorList>
            <person name="Lenz A.R."/>
            <person name="Galan-Vasquez E."/>
            <person name="Balbinot E."/>
            <person name="De Abreu F.P."/>
            <person name="De Oliveira N.S."/>
            <person name="Da Rosa L.O."/>
            <person name="De Avila E Silva S."/>
            <person name="Camassola M."/>
            <person name="Dillon A.J.P."/>
            <person name="Perez-Rueda E."/>
        </authorList>
    </citation>
    <scope>NUCLEOTIDE SEQUENCE</scope>
    <source>
        <strain evidence="7">S1M29</strain>
    </source>
</reference>
<gene>
    <name evidence="7" type="ORF">PECM_005619</name>
</gene>
<comment type="subcellular location">
    <subcellularLocation>
        <location evidence="1">Membrane</location>
        <topology evidence="1">Multi-pass membrane protein</topology>
    </subcellularLocation>
</comment>
<dbReference type="Proteomes" id="UP000631181">
    <property type="component" value="Unassembled WGS sequence"/>
</dbReference>
<organism evidence="7 8">
    <name type="scientific">Penicillium ucsense</name>
    <dbReference type="NCBI Taxonomy" id="2839758"/>
    <lineage>
        <taxon>Eukaryota</taxon>
        <taxon>Fungi</taxon>
        <taxon>Dikarya</taxon>
        <taxon>Ascomycota</taxon>
        <taxon>Pezizomycotina</taxon>
        <taxon>Eurotiomycetes</taxon>
        <taxon>Eurotiomycetidae</taxon>
        <taxon>Eurotiales</taxon>
        <taxon>Aspergillaceae</taxon>
        <taxon>Penicillium</taxon>
    </lineage>
</organism>
<evidence type="ECO:0000313" key="8">
    <source>
        <dbReference type="Proteomes" id="UP000631181"/>
    </source>
</evidence>
<feature type="transmembrane region" description="Helical" evidence="6">
    <location>
        <begin position="82"/>
        <end position="102"/>
    </location>
</feature>